<dbReference type="HOGENOM" id="CLU_091659_0_0_9"/>
<gene>
    <name evidence="3" type="ORF">ThesuDRAFT_01950</name>
</gene>
<sequence>MKGLGTLINVVTVLAGSGLGLWLGSRLPARTREVLTGGLGVVTLLIGLDMARATGNILIVLGSVLAGGLVGTALDLDGRLEAMGRTVERALLRASRGTRPAVAAERAGRPEPAQVPLAVAAAGTPAGTGPGAGTGAGAGPRPAVVPAGSGPEDGRPEAGHPQAGPGPLQAGGEGAIARGFIVASLLFCVGPMTFLGSIQDGLAGDYQLLAVKATLDGFASLAMAPALGPGVALSALTVLGVQGSLTLLAGFISPWISEPMLNELTAAGGALVVMIGLGLLDIRRLPVANFLPALVFAPLLARLAGQG</sequence>
<reference evidence="3" key="1">
    <citation type="submission" date="2010-10" db="EMBL/GenBank/DDBJ databases">
        <authorList>
            <consortium name="US DOE Joint Genome Institute (JGI-PGF)"/>
            <person name="Lucas S."/>
            <person name="Copeland A."/>
            <person name="Lapidus A."/>
            <person name="Bruce D."/>
            <person name="Goodwin L."/>
            <person name="Pitluck S."/>
            <person name="Kyrpides N."/>
            <person name="Mavromatis K."/>
            <person name="Detter J.C."/>
            <person name="Han C."/>
            <person name="Land M."/>
            <person name="Hauser L."/>
            <person name="Markowitz V."/>
            <person name="Cheng J.-F."/>
            <person name="Hugenholtz P."/>
            <person name="Woyke T."/>
            <person name="Wu D."/>
            <person name="Pukall R."/>
            <person name="Wahrenburg C."/>
            <person name="Brambilla E."/>
            <person name="Klenk H.-P."/>
            <person name="Eisen J.A."/>
        </authorList>
    </citation>
    <scope>NUCLEOTIDE SEQUENCE [LARGE SCALE GENOMIC DNA]</scope>
    <source>
        <strain evidence="3">DSM 13965</strain>
    </source>
</reference>
<proteinExistence type="predicted"/>
<keyword evidence="4" id="KW-1185">Reference proteome</keyword>
<name>K6NZC1_9FIRM</name>
<evidence type="ECO:0000313" key="4">
    <source>
        <dbReference type="Proteomes" id="UP000005710"/>
    </source>
</evidence>
<evidence type="ECO:0000313" key="3">
    <source>
        <dbReference type="EMBL" id="EKP94220.1"/>
    </source>
</evidence>
<dbReference type="InterPro" id="IPR007563">
    <property type="entry name" value="DUF554"/>
</dbReference>
<evidence type="ECO:0000256" key="2">
    <source>
        <dbReference type="SAM" id="Phobius"/>
    </source>
</evidence>
<dbReference type="AlphaFoldDB" id="K6NZC1"/>
<feature type="transmembrane region" description="Helical" evidence="2">
    <location>
        <begin position="57"/>
        <end position="76"/>
    </location>
</feature>
<keyword evidence="3" id="KW-0407">Ion channel</keyword>
<dbReference type="OrthoDB" id="9797976at2"/>
<keyword evidence="2" id="KW-0812">Transmembrane</keyword>
<evidence type="ECO:0000256" key="1">
    <source>
        <dbReference type="SAM" id="MobiDB-lite"/>
    </source>
</evidence>
<dbReference type="RefSeq" id="WP_006904226.1">
    <property type="nucleotide sequence ID" value="NZ_JH976535.1"/>
</dbReference>
<keyword evidence="2" id="KW-1133">Transmembrane helix</keyword>
<feature type="region of interest" description="Disordered" evidence="1">
    <location>
        <begin position="122"/>
        <end position="169"/>
    </location>
</feature>
<protein>
    <submittedName>
        <fullName evidence="3">Membrane protein, putative Na+ channel or pump</fullName>
    </submittedName>
</protein>
<organism evidence="3 4">
    <name type="scientific">Thermaerobacter subterraneus DSM 13965</name>
    <dbReference type="NCBI Taxonomy" id="867903"/>
    <lineage>
        <taxon>Bacteria</taxon>
        <taxon>Bacillati</taxon>
        <taxon>Bacillota</taxon>
        <taxon>Clostridia</taxon>
        <taxon>Eubacteriales</taxon>
        <taxon>Clostridiales Family XVII. Incertae Sedis</taxon>
        <taxon>Thermaerobacter</taxon>
    </lineage>
</organism>
<feature type="compositionally biased region" description="Low complexity" evidence="1">
    <location>
        <begin position="139"/>
        <end position="150"/>
    </location>
</feature>
<dbReference type="PANTHER" id="PTHR36111">
    <property type="entry name" value="INNER MEMBRANE PROTEIN-RELATED"/>
    <property type="match status" value="1"/>
</dbReference>
<feature type="transmembrane region" description="Helical" evidence="2">
    <location>
        <begin position="6"/>
        <end position="22"/>
    </location>
</feature>
<feature type="compositionally biased region" description="Low complexity" evidence="1">
    <location>
        <begin position="159"/>
        <end position="168"/>
    </location>
</feature>
<keyword evidence="3" id="KW-0406">Ion transport</keyword>
<keyword evidence="3" id="KW-0813">Transport</keyword>
<reference evidence="3" key="2">
    <citation type="submission" date="2012-10" db="EMBL/GenBank/DDBJ databases">
        <title>Improved high-quality draft of Thermaerobacter subterraneus C21, DSM 13965.</title>
        <authorList>
            <consortium name="DOE Joint Genome Institute"/>
            <person name="Eisen J."/>
            <person name="Huntemann M."/>
            <person name="Wei C.-L."/>
            <person name="Han J."/>
            <person name="Detter J.C."/>
            <person name="Han C."/>
            <person name="Tapia R."/>
            <person name="Chen A."/>
            <person name="Kyrpides N."/>
            <person name="Mavromatis K."/>
            <person name="Markowitz V."/>
            <person name="Szeto E."/>
            <person name="Ivanova N."/>
            <person name="Mikhailova N."/>
            <person name="Ovchinnikova G."/>
            <person name="Pagani I."/>
            <person name="Pati A."/>
            <person name="Goodwin L."/>
            <person name="Nordberg H.P."/>
            <person name="Cantor M.N."/>
            <person name="Hua S.X."/>
            <person name="Woyke T."/>
            <person name="Eisen J."/>
            <person name="Klenk H.-P."/>
        </authorList>
    </citation>
    <scope>NUCLEOTIDE SEQUENCE [LARGE SCALE GENOMIC DNA]</scope>
    <source>
        <strain evidence="3">DSM 13965</strain>
    </source>
</reference>
<dbReference type="GO" id="GO:0034220">
    <property type="term" value="P:monoatomic ion transmembrane transport"/>
    <property type="evidence" value="ECO:0007669"/>
    <property type="project" value="UniProtKB-KW"/>
</dbReference>
<comment type="caution">
    <text evidence="3">The sequence shown here is derived from an EMBL/GenBank/DDBJ whole genome shotgun (WGS) entry which is preliminary data.</text>
</comment>
<feature type="transmembrane region" description="Helical" evidence="2">
    <location>
        <begin position="34"/>
        <end position="51"/>
    </location>
</feature>
<dbReference type="PANTHER" id="PTHR36111:SF2">
    <property type="entry name" value="INNER MEMBRANE PROTEIN"/>
    <property type="match status" value="1"/>
</dbReference>
<feature type="transmembrane region" description="Helical" evidence="2">
    <location>
        <begin position="287"/>
        <end position="305"/>
    </location>
</feature>
<keyword evidence="2" id="KW-0472">Membrane</keyword>
<dbReference type="Proteomes" id="UP000005710">
    <property type="component" value="Unassembled WGS sequence"/>
</dbReference>
<feature type="transmembrane region" description="Helical" evidence="2">
    <location>
        <begin position="264"/>
        <end position="280"/>
    </location>
</feature>
<feature type="transmembrane region" description="Helical" evidence="2">
    <location>
        <begin position="175"/>
        <end position="194"/>
    </location>
</feature>
<dbReference type="eggNOG" id="COG1811">
    <property type="taxonomic scope" value="Bacteria"/>
</dbReference>
<accession>K6NZC1</accession>
<dbReference type="EMBL" id="AENY02000003">
    <property type="protein sequence ID" value="EKP94220.1"/>
    <property type="molecule type" value="Genomic_DNA"/>
</dbReference>
<feature type="compositionally biased region" description="Gly residues" evidence="1">
    <location>
        <begin position="126"/>
        <end position="138"/>
    </location>
</feature>
<dbReference type="Pfam" id="PF04474">
    <property type="entry name" value="DUF554"/>
    <property type="match status" value="2"/>
</dbReference>
<dbReference type="STRING" id="867903.ThesuDRAFT_01950"/>